<dbReference type="Gene3D" id="4.10.220.110">
    <property type="match status" value="1"/>
</dbReference>
<feature type="domain" description="Gp5/Type VI secretion system Vgr protein OB-fold" evidence="2">
    <location>
        <begin position="388"/>
        <end position="460"/>
    </location>
</feature>
<dbReference type="InterPro" id="IPR037026">
    <property type="entry name" value="Vgr_OB-fold_dom_sf"/>
</dbReference>
<dbReference type="RefSeq" id="WP_274054345.1">
    <property type="nucleotide sequence ID" value="NZ_CP059693.1"/>
</dbReference>
<dbReference type="NCBIfam" id="TIGR03361">
    <property type="entry name" value="VI_Rhs_Vgr"/>
    <property type="match status" value="1"/>
</dbReference>
<sequence>MQKATQENNVISIDTPLGKDVLYLTRFAADEKMSHPFIYHLMMYTVGTKIALKDLVGKKVCISLRSAEGDGDMRYFHGVVSHLESLGMRTSDSEVAQDYIDYRAVVVPSVSLMVKRSNCRIYQNLSLLEIVADLFGQHQVAFSDKTTKTYPKYDYCVQYQESDFAFISRLLQQEGIFYFFEHSDSCHTLVLADDITAYKKCAEDKVRCFSGHLAQPHIGHWQGGLGMVSGGYAQQGYDFEQPGLFPGANKLDASLPSQQNYEVYEYLGESEFNKRPQPYANVRLEALQKDMHQAVGQGDCRSFAVGKFFTFAEHEDSRYKGKSYLLTRMRVSATQPNQSGASQSSAIAVYSNDFECVPKDTPYRPEGKFTKPVISGVQTAVVTGDAGDEQHIDKYGRVKVQFHWDREGKFDGESSCWIRVAQNWAGNKWGAFFFPRVGQEVLVDFINGDPDQPIISGAVYNADLMPPYALPAKKTQSGIKSRSTKKGGADNFNEVRFEDDKGKELLFFQAEKDHELKVKNDQKDHVGNDRFTDIINNNTLNIGKDRLTDIGNNDTVTVGKVLNIEAGSEIVFKTGSASIAMSSDGAITIKGTDIQVKGTDVKVNGTAIALKAAQIKLN</sequence>
<evidence type="ECO:0000313" key="4">
    <source>
        <dbReference type="EMBL" id="WDE13890.1"/>
    </source>
</evidence>
<dbReference type="InterPro" id="IPR017847">
    <property type="entry name" value="T6SS_RhsGE_Vgr_subset"/>
</dbReference>
<comment type="similarity">
    <text evidence="1">Belongs to the VgrG protein family.</text>
</comment>
<reference evidence="4 5" key="1">
    <citation type="journal article" date="2022" name="Mar. Drugs">
        <title>Bioassay-Guided Fractionation Leads to the Detection of Cholic Acid Generated by the Rare Thalassomonas sp.</title>
        <authorList>
            <person name="Pheiffer F."/>
            <person name="Schneider Y.K."/>
            <person name="Hansen E.H."/>
            <person name="Andersen J.H."/>
            <person name="Isaksson J."/>
            <person name="Busche T."/>
            <person name="R C."/>
            <person name="Kalinowski J."/>
            <person name="Zyl L.V."/>
            <person name="Trindade M."/>
        </authorList>
    </citation>
    <scope>NUCLEOTIDE SEQUENCE [LARGE SCALE GENOMIC DNA]</scope>
    <source>
        <strain evidence="4 5">A5K-61T</strain>
    </source>
</reference>
<dbReference type="Gene3D" id="2.30.110.50">
    <property type="match status" value="1"/>
</dbReference>
<gene>
    <name evidence="4" type="primary">tssI</name>
    <name evidence="4" type="ORF">H3N35_10855</name>
</gene>
<evidence type="ECO:0000259" key="2">
    <source>
        <dbReference type="Pfam" id="PF04717"/>
    </source>
</evidence>
<dbReference type="InterPro" id="IPR006533">
    <property type="entry name" value="T6SS_Vgr_RhsGE"/>
</dbReference>
<dbReference type="SUPFAM" id="SSF69279">
    <property type="entry name" value="Phage tail proteins"/>
    <property type="match status" value="2"/>
</dbReference>
<dbReference type="SUPFAM" id="SSF69255">
    <property type="entry name" value="gp5 N-terminal domain-like"/>
    <property type="match status" value="1"/>
</dbReference>
<dbReference type="Pfam" id="PF22178">
    <property type="entry name" value="Gp5_trimer_C"/>
    <property type="match status" value="1"/>
</dbReference>
<dbReference type="Gene3D" id="2.40.50.230">
    <property type="entry name" value="Gp5 N-terminal domain"/>
    <property type="match status" value="1"/>
</dbReference>
<dbReference type="Pfam" id="PF04717">
    <property type="entry name" value="Phage_base_V"/>
    <property type="match status" value="1"/>
</dbReference>
<evidence type="ECO:0000256" key="1">
    <source>
        <dbReference type="ARBA" id="ARBA00005558"/>
    </source>
</evidence>
<evidence type="ECO:0000313" key="5">
    <source>
        <dbReference type="Proteomes" id="UP001215231"/>
    </source>
</evidence>
<keyword evidence="5" id="KW-1185">Reference proteome</keyword>
<evidence type="ECO:0000259" key="3">
    <source>
        <dbReference type="Pfam" id="PF22178"/>
    </source>
</evidence>
<dbReference type="InterPro" id="IPR006531">
    <property type="entry name" value="Gp5/Vgr_OB"/>
</dbReference>
<protein>
    <submittedName>
        <fullName evidence="4">Type VI secretion system tip protein VgrG</fullName>
    </submittedName>
</protein>
<dbReference type="NCBIfam" id="TIGR01646">
    <property type="entry name" value="vgr_GE"/>
    <property type="match status" value="1"/>
</dbReference>
<organism evidence="4 5">
    <name type="scientific">Thalassomonas haliotis</name>
    <dbReference type="NCBI Taxonomy" id="485448"/>
    <lineage>
        <taxon>Bacteria</taxon>
        <taxon>Pseudomonadati</taxon>
        <taxon>Pseudomonadota</taxon>
        <taxon>Gammaproteobacteria</taxon>
        <taxon>Alteromonadales</taxon>
        <taxon>Colwelliaceae</taxon>
        <taxon>Thalassomonas</taxon>
    </lineage>
</organism>
<name>A0ABY7VK60_9GAMM</name>
<accession>A0ABY7VK60</accession>
<dbReference type="Pfam" id="PF05954">
    <property type="entry name" value="Phage_GPD"/>
    <property type="match status" value="1"/>
</dbReference>
<dbReference type="Gene3D" id="3.55.50.10">
    <property type="entry name" value="Baseplate protein-like domains"/>
    <property type="match status" value="1"/>
</dbReference>
<feature type="domain" description="Gp5/Type VI secretion system Vgr C-terminal trimerisation" evidence="3">
    <location>
        <begin position="477"/>
        <end position="570"/>
    </location>
</feature>
<dbReference type="InterPro" id="IPR054030">
    <property type="entry name" value="Gp5_Vgr_C"/>
</dbReference>
<proteinExistence type="inferred from homology"/>
<dbReference type="SUPFAM" id="SSF69349">
    <property type="entry name" value="Phage fibre proteins"/>
    <property type="match status" value="1"/>
</dbReference>
<dbReference type="Proteomes" id="UP001215231">
    <property type="component" value="Chromosome"/>
</dbReference>
<dbReference type="EMBL" id="CP059693">
    <property type="protein sequence ID" value="WDE13890.1"/>
    <property type="molecule type" value="Genomic_DNA"/>
</dbReference>